<reference evidence="2" key="2">
    <citation type="journal article" date="2015" name="Fish Shellfish Immunol.">
        <title>Early steps in the European eel (Anguilla anguilla)-Vibrio vulnificus interaction in the gills: Role of the RtxA13 toxin.</title>
        <authorList>
            <person name="Callol A."/>
            <person name="Pajuelo D."/>
            <person name="Ebbesson L."/>
            <person name="Teles M."/>
            <person name="MacKenzie S."/>
            <person name="Amaro C."/>
        </authorList>
    </citation>
    <scope>NUCLEOTIDE SEQUENCE</scope>
</reference>
<dbReference type="EMBL" id="GBXM01018746">
    <property type="protein sequence ID" value="JAH89831.1"/>
    <property type="molecule type" value="Transcribed_RNA"/>
</dbReference>
<keyword evidence="1" id="KW-0812">Transmembrane</keyword>
<evidence type="ECO:0000313" key="2">
    <source>
        <dbReference type="EMBL" id="JAH89831.1"/>
    </source>
</evidence>
<organism evidence="2">
    <name type="scientific">Anguilla anguilla</name>
    <name type="common">European freshwater eel</name>
    <name type="synonym">Muraena anguilla</name>
    <dbReference type="NCBI Taxonomy" id="7936"/>
    <lineage>
        <taxon>Eukaryota</taxon>
        <taxon>Metazoa</taxon>
        <taxon>Chordata</taxon>
        <taxon>Craniata</taxon>
        <taxon>Vertebrata</taxon>
        <taxon>Euteleostomi</taxon>
        <taxon>Actinopterygii</taxon>
        <taxon>Neopterygii</taxon>
        <taxon>Teleostei</taxon>
        <taxon>Anguilliformes</taxon>
        <taxon>Anguillidae</taxon>
        <taxon>Anguilla</taxon>
    </lineage>
</organism>
<keyword evidence="1" id="KW-1133">Transmembrane helix</keyword>
<feature type="transmembrane region" description="Helical" evidence="1">
    <location>
        <begin position="45"/>
        <end position="66"/>
    </location>
</feature>
<keyword evidence="1" id="KW-0472">Membrane</keyword>
<protein>
    <submittedName>
        <fullName evidence="2">Uncharacterized protein</fullName>
    </submittedName>
</protein>
<reference evidence="2" key="1">
    <citation type="submission" date="2014-11" db="EMBL/GenBank/DDBJ databases">
        <authorList>
            <person name="Amaro Gonzalez C."/>
        </authorList>
    </citation>
    <scope>NUCLEOTIDE SEQUENCE</scope>
</reference>
<accession>A0A0E9WHT3</accession>
<sequence length="78" mass="8411">MTRTGNPATNTHHFAKSTASITVPSLVFNTPSASASTASHENLMIHYYLLIACFLLSVQSVAVNSFSSVPICRELNLK</sequence>
<proteinExistence type="predicted"/>
<evidence type="ECO:0000256" key="1">
    <source>
        <dbReference type="SAM" id="Phobius"/>
    </source>
</evidence>
<dbReference type="AlphaFoldDB" id="A0A0E9WHT3"/>
<name>A0A0E9WHT3_ANGAN</name>